<dbReference type="eggNOG" id="COG0583">
    <property type="taxonomic scope" value="Bacteria"/>
</dbReference>
<dbReference type="InterPro" id="IPR058163">
    <property type="entry name" value="LysR-type_TF_proteobact-type"/>
</dbReference>
<protein>
    <submittedName>
        <fullName evidence="6">Bacterial regulatory helix-turn-helix, lysR family protein</fullName>
    </submittedName>
</protein>
<evidence type="ECO:0000313" key="6">
    <source>
        <dbReference type="EMBL" id="CDG85792.1"/>
    </source>
</evidence>
<dbReference type="EMBL" id="HG322949">
    <property type="protein sequence ID" value="CDG85792.1"/>
    <property type="molecule type" value="Genomic_DNA"/>
</dbReference>
<dbReference type="Proteomes" id="UP000027604">
    <property type="component" value="Chromosome I"/>
</dbReference>
<evidence type="ECO:0000256" key="1">
    <source>
        <dbReference type="ARBA" id="ARBA00009437"/>
    </source>
</evidence>
<evidence type="ECO:0000313" key="7">
    <source>
        <dbReference type="Proteomes" id="UP000027604"/>
    </source>
</evidence>
<dbReference type="GO" id="GO:0003700">
    <property type="term" value="F:DNA-binding transcription factor activity"/>
    <property type="evidence" value="ECO:0007669"/>
    <property type="project" value="InterPro"/>
</dbReference>
<proteinExistence type="inferred from homology"/>
<reference evidence="6 7" key="1">
    <citation type="journal article" date="2015" name="Genome Announc.">
        <title>Genome Sequence of Mushroom Soft-Rot Pathogen Janthinobacterium agaricidamnosum.</title>
        <authorList>
            <person name="Graupner K."/>
            <person name="Lackner G."/>
            <person name="Hertweck C."/>
        </authorList>
    </citation>
    <scope>NUCLEOTIDE SEQUENCE [LARGE SCALE GENOMIC DNA]</scope>
    <source>
        <strain evidence="7">NBRC 102515 / DSM 9628</strain>
    </source>
</reference>
<dbReference type="InterPro" id="IPR036390">
    <property type="entry name" value="WH_DNA-bd_sf"/>
</dbReference>
<keyword evidence="3" id="KW-0238">DNA-binding</keyword>
<keyword evidence="2" id="KW-0805">Transcription regulation</keyword>
<dbReference type="CDD" id="cd08422">
    <property type="entry name" value="PBP2_CrgA_like"/>
    <property type="match status" value="1"/>
</dbReference>
<dbReference type="RefSeq" id="WP_038497561.1">
    <property type="nucleotide sequence ID" value="NZ_BCTH01000097.1"/>
</dbReference>
<dbReference type="KEGG" id="jag:GJA_5195"/>
<keyword evidence="4" id="KW-0804">Transcription</keyword>
<dbReference type="SUPFAM" id="SSF46785">
    <property type="entry name" value="Winged helix' DNA-binding domain"/>
    <property type="match status" value="1"/>
</dbReference>
<accession>W0VEM6</accession>
<gene>
    <name evidence="6" type="ORF">GJA_5195</name>
</gene>
<organism evidence="6 7">
    <name type="scientific">Janthinobacterium agaricidamnosum NBRC 102515 = DSM 9628</name>
    <dbReference type="NCBI Taxonomy" id="1349767"/>
    <lineage>
        <taxon>Bacteria</taxon>
        <taxon>Pseudomonadati</taxon>
        <taxon>Pseudomonadota</taxon>
        <taxon>Betaproteobacteria</taxon>
        <taxon>Burkholderiales</taxon>
        <taxon>Oxalobacteraceae</taxon>
        <taxon>Janthinobacterium</taxon>
    </lineage>
</organism>
<comment type="similarity">
    <text evidence="1">Belongs to the LysR transcriptional regulatory family.</text>
</comment>
<dbReference type="FunFam" id="1.10.10.10:FF:000001">
    <property type="entry name" value="LysR family transcriptional regulator"/>
    <property type="match status" value="1"/>
</dbReference>
<dbReference type="PANTHER" id="PTHR30537:SF21">
    <property type="entry name" value="HTH-TYPE TRANSCRIPTIONAL REGULATOR SINR-RELATED"/>
    <property type="match status" value="1"/>
</dbReference>
<name>W0VEM6_9BURK</name>
<dbReference type="PATRIC" id="fig|1349767.4.peg.1796"/>
<dbReference type="InterPro" id="IPR005119">
    <property type="entry name" value="LysR_subst-bd"/>
</dbReference>
<dbReference type="Pfam" id="PF00126">
    <property type="entry name" value="HTH_1"/>
    <property type="match status" value="1"/>
</dbReference>
<dbReference type="InterPro" id="IPR036388">
    <property type="entry name" value="WH-like_DNA-bd_sf"/>
</dbReference>
<evidence type="ECO:0000256" key="3">
    <source>
        <dbReference type="ARBA" id="ARBA00023125"/>
    </source>
</evidence>
<evidence type="ECO:0000259" key="5">
    <source>
        <dbReference type="PROSITE" id="PS50931"/>
    </source>
</evidence>
<dbReference type="OrthoDB" id="9786526at2"/>
<evidence type="ECO:0000256" key="4">
    <source>
        <dbReference type="ARBA" id="ARBA00023163"/>
    </source>
</evidence>
<dbReference type="HOGENOM" id="CLU_039613_16_4_4"/>
<dbReference type="GO" id="GO:0043565">
    <property type="term" value="F:sequence-specific DNA binding"/>
    <property type="evidence" value="ECO:0007669"/>
    <property type="project" value="TreeGrafter"/>
</dbReference>
<dbReference type="PROSITE" id="PS50931">
    <property type="entry name" value="HTH_LYSR"/>
    <property type="match status" value="1"/>
</dbReference>
<dbReference type="AlphaFoldDB" id="W0VEM6"/>
<keyword evidence="7" id="KW-1185">Reference proteome</keyword>
<dbReference type="InterPro" id="IPR000847">
    <property type="entry name" value="LysR_HTH_N"/>
</dbReference>
<dbReference type="SUPFAM" id="SSF53850">
    <property type="entry name" value="Periplasmic binding protein-like II"/>
    <property type="match status" value="1"/>
</dbReference>
<dbReference type="GO" id="GO:0006351">
    <property type="term" value="P:DNA-templated transcription"/>
    <property type="evidence" value="ECO:0007669"/>
    <property type="project" value="TreeGrafter"/>
</dbReference>
<dbReference type="Gene3D" id="3.40.190.290">
    <property type="match status" value="1"/>
</dbReference>
<feature type="domain" description="HTH lysR-type" evidence="5">
    <location>
        <begin position="4"/>
        <end position="61"/>
    </location>
</feature>
<dbReference type="Pfam" id="PF03466">
    <property type="entry name" value="LysR_substrate"/>
    <property type="match status" value="1"/>
</dbReference>
<dbReference type="PANTHER" id="PTHR30537">
    <property type="entry name" value="HTH-TYPE TRANSCRIPTIONAL REGULATOR"/>
    <property type="match status" value="1"/>
</dbReference>
<dbReference type="STRING" id="1349767.GJA_5195"/>
<dbReference type="Gene3D" id="1.10.10.10">
    <property type="entry name" value="Winged helix-like DNA-binding domain superfamily/Winged helix DNA-binding domain"/>
    <property type="match status" value="1"/>
</dbReference>
<evidence type="ECO:0000256" key="2">
    <source>
        <dbReference type="ARBA" id="ARBA00023015"/>
    </source>
</evidence>
<sequence length="310" mass="34099">MKPIRFEDLEIFVHALNSRSFSGAARILDISPVVASNAVKRLEESLGTRLFERTTRSLRVTEHGIQYAVYAQAALRSMKDGTAAMSASKKSFGGSLRLALPSDFGRNHLLGWIEEHLEDIGRLEMNISIGDTLFDLHSRPVDLTIRYGVAKDSSLIVLPIASENRRILCASPAYLNSNGSITRLEQLVQHNCLRFKLDGVVHSRWNFGSGPESIPMVVEGNRVTDDAELVRRWAVAGLGIAYKSRLDVAEDLQAGRLIHVLPDILGEPAPLSMCVVHRSLLTPAVYALIRFLKGRCQLHLSAPVSGAVKA</sequence>